<feature type="domain" description="Poly A polymerase head" evidence="7">
    <location>
        <begin position="22"/>
        <end position="74"/>
    </location>
</feature>
<keyword evidence="6" id="KW-0460">Magnesium</keyword>
<evidence type="ECO:0000256" key="4">
    <source>
        <dbReference type="ARBA" id="ARBA00022695"/>
    </source>
</evidence>
<dbReference type="Gene3D" id="3.30.460.10">
    <property type="entry name" value="Beta Polymerase, domain 2"/>
    <property type="match status" value="1"/>
</dbReference>
<evidence type="ECO:0000256" key="2">
    <source>
        <dbReference type="ARBA" id="ARBA00022679"/>
    </source>
</evidence>
<proteinExistence type="predicted"/>
<evidence type="ECO:0000256" key="3">
    <source>
        <dbReference type="ARBA" id="ARBA00022694"/>
    </source>
</evidence>
<keyword evidence="3" id="KW-0819">tRNA processing</keyword>
<evidence type="ECO:0000256" key="6">
    <source>
        <dbReference type="ARBA" id="ARBA00022842"/>
    </source>
</evidence>
<dbReference type="GO" id="GO:0046872">
    <property type="term" value="F:metal ion binding"/>
    <property type="evidence" value="ECO:0007669"/>
    <property type="project" value="UniProtKB-KW"/>
</dbReference>
<dbReference type="GO" id="GO:0000049">
    <property type="term" value="F:tRNA binding"/>
    <property type="evidence" value="ECO:0007669"/>
    <property type="project" value="TreeGrafter"/>
</dbReference>
<dbReference type="InterPro" id="IPR043519">
    <property type="entry name" value="NT_sf"/>
</dbReference>
<dbReference type="GO" id="GO:0008033">
    <property type="term" value="P:tRNA processing"/>
    <property type="evidence" value="ECO:0007669"/>
    <property type="project" value="UniProtKB-KW"/>
</dbReference>
<dbReference type="PANTHER" id="PTHR46173:SF1">
    <property type="entry name" value="CCA TRNA NUCLEOTIDYLTRANSFERASE 1, MITOCHONDRIAL"/>
    <property type="match status" value="1"/>
</dbReference>
<organism evidence="8">
    <name type="scientific">marine sediment metagenome</name>
    <dbReference type="NCBI Taxonomy" id="412755"/>
    <lineage>
        <taxon>unclassified sequences</taxon>
        <taxon>metagenomes</taxon>
        <taxon>ecological metagenomes</taxon>
    </lineage>
</organism>
<keyword evidence="5" id="KW-0479">Metal-binding</keyword>
<evidence type="ECO:0000256" key="5">
    <source>
        <dbReference type="ARBA" id="ARBA00022723"/>
    </source>
</evidence>
<feature type="non-terminal residue" evidence="8">
    <location>
        <position position="79"/>
    </location>
</feature>
<dbReference type="AlphaFoldDB" id="X1HS70"/>
<comment type="caution">
    <text evidence="8">The sequence shown here is derived from an EMBL/GenBank/DDBJ whole genome shotgun (WGS) entry which is preliminary data.</text>
</comment>
<evidence type="ECO:0000256" key="1">
    <source>
        <dbReference type="ARBA" id="ARBA00001946"/>
    </source>
</evidence>
<dbReference type="Pfam" id="PF01743">
    <property type="entry name" value="PolyA_pol"/>
    <property type="match status" value="1"/>
</dbReference>
<accession>X1HS70</accession>
<dbReference type="InterPro" id="IPR050264">
    <property type="entry name" value="Bact_CCA-adding_enz_type3_sf"/>
</dbReference>
<gene>
    <name evidence="8" type="ORF">S03H2_45605</name>
</gene>
<name>X1HS70_9ZZZZ</name>
<dbReference type="InterPro" id="IPR002646">
    <property type="entry name" value="PolA_pol_head_dom"/>
</dbReference>
<dbReference type="EMBL" id="BARU01028585">
    <property type="protein sequence ID" value="GAH72327.1"/>
    <property type="molecule type" value="Genomic_DNA"/>
</dbReference>
<sequence length="79" mass="8845">MVIPKEVEFVISQLKKKGFEAHIVGGCVRDFLRGIEPQDWDAATNARPAEIGKIFLRSYLNNKFGTVTVLTGSKNPRLK</sequence>
<protein>
    <recommendedName>
        <fullName evidence="7">Poly A polymerase head domain-containing protein</fullName>
    </recommendedName>
</protein>
<keyword evidence="2" id="KW-0808">Transferase</keyword>
<dbReference type="GO" id="GO:0016779">
    <property type="term" value="F:nucleotidyltransferase activity"/>
    <property type="evidence" value="ECO:0007669"/>
    <property type="project" value="UniProtKB-KW"/>
</dbReference>
<evidence type="ECO:0000259" key="7">
    <source>
        <dbReference type="Pfam" id="PF01743"/>
    </source>
</evidence>
<evidence type="ECO:0000313" key="8">
    <source>
        <dbReference type="EMBL" id="GAH72327.1"/>
    </source>
</evidence>
<keyword evidence="4" id="KW-0548">Nucleotidyltransferase</keyword>
<comment type="cofactor">
    <cofactor evidence="1">
        <name>Mg(2+)</name>
        <dbReference type="ChEBI" id="CHEBI:18420"/>
    </cofactor>
</comment>
<dbReference type="PANTHER" id="PTHR46173">
    <property type="entry name" value="CCA TRNA NUCLEOTIDYLTRANSFERASE 1, MITOCHONDRIAL"/>
    <property type="match status" value="1"/>
</dbReference>
<dbReference type="SUPFAM" id="SSF81301">
    <property type="entry name" value="Nucleotidyltransferase"/>
    <property type="match status" value="1"/>
</dbReference>
<reference evidence="8" key="1">
    <citation type="journal article" date="2014" name="Front. Microbiol.">
        <title>High frequency of phylogenetically diverse reductive dehalogenase-homologous genes in deep subseafloor sedimentary metagenomes.</title>
        <authorList>
            <person name="Kawai M."/>
            <person name="Futagami T."/>
            <person name="Toyoda A."/>
            <person name="Takaki Y."/>
            <person name="Nishi S."/>
            <person name="Hori S."/>
            <person name="Arai W."/>
            <person name="Tsubouchi T."/>
            <person name="Morono Y."/>
            <person name="Uchiyama I."/>
            <person name="Ito T."/>
            <person name="Fujiyama A."/>
            <person name="Inagaki F."/>
            <person name="Takami H."/>
        </authorList>
    </citation>
    <scope>NUCLEOTIDE SEQUENCE</scope>
    <source>
        <strain evidence="8">Expedition CK06-06</strain>
    </source>
</reference>